<evidence type="ECO:0000313" key="4">
    <source>
        <dbReference type="Proteomes" id="UP001174694"/>
    </source>
</evidence>
<evidence type="ECO:0000313" key="3">
    <source>
        <dbReference type="EMBL" id="KAJ9130311.1"/>
    </source>
</evidence>
<evidence type="ECO:0000256" key="2">
    <source>
        <dbReference type="SAM" id="MobiDB-lite"/>
    </source>
</evidence>
<reference evidence="3" key="1">
    <citation type="submission" date="2022-07" db="EMBL/GenBank/DDBJ databases">
        <title>Fungi with potential for degradation of polypropylene.</title>
        <authorList>
            <person name="Gostincar C."/>
        </authorList>
    </citation>
    <scope>NUCLEOTIDE SEQUENCE</scope>
    <source>
        <strain evidence="3">EXF-13308</strain>
    </source>
</reference>
<proteinExistence type="predicted"/>
<organism evidence="3 4">
    <name type="scientific">Pleurostoma richardsiae</name>
    <dbReference type="NCBI Taxonomy" id="41990"/>
    <lineage>
        <taxon>Eukaryota</taxon>
        <taxon>Fungi</taxon>
        <taxon>Dikarya</taxon>
        <taxon>Ascomycota</taxon>
        <taxon>Pezizomycotina</taxon>
        <taxon>Sordariomycetes</taxon>
        <taxon>Sordariomycetidae</taxon>
        <taxon>Calosphaeriales</taxon>
        <taxon>Pleurostomataceae</taxon>
        <taxon>Pleurostoma</taxon>
    </lineage>
</organism>
<keyword evidence="4" id="KW-1185">Reference proteome</keyword>
<feature type="region of interest" description="Disordered" evidence="2">
    <location>
        <begin position="72"/>
        <end position="120"/>
    </location>
</feature>
<keyword evidence="1" id="KW-0175">Coiled coil</keyword>
<accession>A0AA38VG92</accession>
<dbReference type="Proteomes" id="UP001174694">
    <property type="component" value="Unassembled WGS sequence"/>
</dbReference>
<sequence length="164" mass="18291">MPKSHRRSKVKESKTDKLNRVAQEYKNIQEKLDETNRTVVSLETQYQADATNRHAYQKSTYQKLSAAYKTQGALSAELQQKQAEYDRIEAEPESSSSDESEKRTSGSSVGRVSSSGSSAPATIGWDCGTCEANNFTDPWGPDNICTCGHRFCDEDTHCTAQWNP</sequence>
<dbReference type="AlphaFoldDB" id="A0AA38VG92"/>
<dbReference type="EMBL" id="JANBVO010000095">
    <property type="protein sequence ID" value="KAJ9130311.1"/>
    <property type="molecule type" value="Genomic_DNA"/>
</dbReference>
<evidence type="ECO:0000256" key="1">
    <source>
        <dbReference type="SAM" id="Coils"/>
    </source>
</evidence>
<protein>
    <submittedName>
        <fullName evidence="3">Uncharacterized protein</fullName>
    </submittedName>
</protein>
<feature type="compositionally biased region" description="Low complexity" evidence="2">
    <location>
        <begin position="105"/>
        <end position="118"/>
    </location>
</feature>
<name>A0AA38VG92_9PEZI</name>
<feature type="coiled-coil region" evidence="1">
    <location>
        <begin position="11"/>
        <end position="45"/>
    </location>
</feature>
<comment type="caution">
    <text evidence="3">The sequence shown here is derived from an EMBL/GenBank/DDBJ whole genome shotgun (WGS) entry which is preliminary data.</text>
</comment>
<gene>
    <name evidence="3" type="ORF">NKR23_g12260</name>
</gene>